<dbReference type="STRING" id="390270.SAMN04488005_3052"/>
<dbReference type="InterPro" id="IPR028250">
    <property type="entry name" value="DsbDN"/>
</dbReference>
<keyword evidence="1" id="KW-0732">Signal</keyword>
<feature type="domain" description="Thiol:disulfide interchange protein DsbD N-terminal" evidence="2">
    <location>
        <begin position="35"/>
        <end position="150"/>
    </location>
</feature>
<name>A0A1I6HWA7_9RHOB</name>
<dbReference type="AlphaFoldDB" id="A0A1I6HWA7"/>
<evidence type="ECO:0000259" key="2">
    <source>
        <dbReference type="Pfam" id="PF11412"/>
    </source>
</evidence>
<gene>
    <name evidence="3" type="ORF">SAMN04488005_3052</name>
</gene>
<proteinExistence type="predicted"/>
<keyword evidence="4" id="KW-1185">Reference proteome</keyword>
<dbReference type="EMBL" id="FOYP01000003">
    <property type="protein sequence ID" value="SFR58714.1"/>
    <property type="molecule type" value="Genomic_DNA"/>
</dbReference>
<evidence type="ECO:0000313" key="3">
    <source>
        <dbReference type="EMBL" id="SFR58714.1"/>
    </source>
</evidence>
<reference evidence="4" key="1">
    <citation type="submission" date="2016-10" db="EMBL/GenBank/DDBJ databases">
        <authorList>
            <person name="Varghese N."/>
            <person name="Submissions S."/>
        </authorList>
    </citation>
    <scope>NUCLEOTIDE SEQUENCE [LARGE SCALE GENOMIC DNA]</scope>
    <source>
        <strain evidence="4">DSM 26879</strain>
    </source>
</reference>
<dbReference type="Proteomes" id="UP000199478">
    <property type="component" value="Unassembled WGS sequence"/>
</dbReference>
<feature type="signal peptide" evidence="1">
    <location>
        <begin position="1"/>
        <end position="26"/>
    </location>
</feature>
<organism evidence="3 4">
    <name type="scientific">Yoonia tamlensis</name>
    <dbReference type="NCBI Taxonomy" id="390270"/>
    <lineage>
        <taxon>Bacteria</taxon>
        <taxon>Pseudomonadati</taxon>
        <taxon>Pseudomonadota</taxon>
        <taxon>Alphaproteobacteria</taxon>
        <taxon>Rhodobacterales</taxon>
        <taxon>Paracoccaceae</taxon>
        <taxon>Yoonia</taxon>
    </lineage>
</organism>
<evidence type="ECO:0000313" key="4">
    <source>
        <dbReference type="Proteomes" id="UP000199478"/>
    </source>
</evidence>
<evidence type="ECO:0000256" key="1">
    <source>
        <dbReference type="SAM" id="SignalP"/>
    </source>
</evidence>
<feature type="chain" id="PRO_5011556100" evidence="1">
    <location>
        <begin position="27"/>
        <end position="272"/>
    </location>
</feature>
<protein>
    <submittedName>
        <fullName evidence="3">Thiol-disulfide interchange protein, contains DsbC and DsbD domains</fullName>
    </submittedName>
</protein>
<dbReference type="Pfam" id="PF11412">
    <property type="entry name" value="DsbD_N"/>
    <property type="match status" value="1"/>
</dbReference>
<sequence length="272" mass="28865">MFEDRCMLKKTLIPLALLALTNSAVASPFDDLAQVEVLPGWRAANGDHIAGLRITLAPGWKTYWRAPGDAGIPPVFSFNGSQNISAIAPHWPTPDVFDSAGMQTIGYHDSVVFPLTVHSNDPSTPMQISGRIDIGVCEEICIPVSLDFDALLPASGTRDSAITAALVDRPMTQAEAGIGHVVCSVDLIEGGLGVTAIFDLAPLGGTEVVVVESGDANIWVSQSRIERRGTQIRASVDMVHHTDDSFGLDRSDITITVLNGQRAVEIHGCAAS</sequence>
<accession>A0A1I6HWA7</accession>